<gene>
    <name evidence="1" type="ORF">H8707_00980</name>
</gene>
<comment type="caution">
    <text evidence="1">The sequence shown here is derived from an EMBL/GenBank/DDBJ whole genome shotgun (WGS) entry which is preliminary data.</text>
</comment>
<dbReference type="AlphaFoldDB" id="A0A926IJM3"/>
<evidence type="ECO:0000313" key="2">
    <source>
        <dbReference type="Proteomes" id="UP000601171"/>
    </source>
</evidence>
<accession>A0A926IJM3</accession>
<evidence type="ECO:0008006" key="3">
    <source>
        <dbReference type="Google" id="ProtNLM"/>
    </source>
</evidence>
<organism evidence="1 2">
    <name type="scientific">Paratissierella segnis</name>
    <dbReference type="NCBI Taxonomy" id="2763679"/>
    <lineage>
        <taxon>Bacteria</taxon>
        <taxon>Bacillati</taxon>
        <taxon>Bacillota</taxon>
        <taxon>Tissierellia</taxon>
        <taxon>Tissierellales</taxon>
        <taxon>Tissierellaceae</taxon>
        <taxon>Paratissierella</taxon>
    </lineage>
</organism>
<proteinExistence type="predicted"/>
<reference evidence="1" key="1">
    <citation type="submission" date="2020-08" db="EMBL/GenBank/DDBJ databases">
        <title>Genome public.</title>
        <authorList>
            <person name="Liu C."/>
            <person name="Sun Q."/>
        </authorList>
    </citation>
    <scope>NUCLEOTIDE SEQUENCE</scope>
    <source>
        <strain evidence="1">BX21</strain>
    </source>
</reference>
<dbReference type="Proteomes" id="UP000601171">
    <property type="component" value="Unassembled WGS sequence"/>
</dbReference>
<protein>
    <recommendedName>
        <fullName evidence="3">Transposase</fullName>
    </recommendedName>
</protein>
<sequence length="69" mass="8142">MRFKKIIGWCIYGLPERKSIRLKDYDYSQAGYYFITICTQDRLGIFGEIVVADDRPCLPTSGNEIKWCW</sequence>
<dbReference type="EMBL" id="JACRTG010000003">
    <property type="protein sequence ID" value="MBC8586813.1"/>
    <property type="molecule type" value="Genomic_DNA"/>
</dbReference>
<evidence type="ECO:0000313" key="1">
    <source>
        <dbReference type="EMBL" id="MBC8586813.1"/>
    </source>
</evidence>
<keyword evidence="2" id="KW-1185">Reference proteome</keyword>
<name>A0A926IJM3_9FIRM</name>